<name>A0A0N9HWD7_9PSEU</name>
<keyword evidence="2" id="KW-1185">Reference proteome</keyword>
<dbReference type="AlphaFoldDB" id="A0A0N9HWD7"/>
<organism evidence="1 2">
    <name type="scientific">Kibdelosporangium phytohabitans</name>
    <dbReference type="NCBI Taxonomy" id="860235"/>
    <lineage>
        <taxon>Bacteria</taxon>
        <taxon>Bacillati</taxon>
        <taxon>Actinomycetota</taxon>
        <taxon>Actinomycetes</taxon>
        <taxon>Pseudonocardiales</taxon>
        <taxon>Pseudonocardiaceae</taxon>
        <taxon>Kibdelosporangium</taxon>
    </lineage>
</organism>
<reference evidence="1 2" key="1">
    <citation type="submission" date="2015-07" db="EMBL/GenBank/DDBJ databases">
        <title>Genome sequencing of Kibdelosporangium phytohabitans.</title>
        <authorList>
            <person name="Qin S."/>
            <person name="Xing K."/>
        </authorList>
    </citation>
    <scope>NUCLEOTIDE SEQUENCE [LARGE SCALE GENOMIC DNA]</scope>
    <source>
        <strain evidence="1 2">KLBMP1111</strain>
    </source>
</reference>
<gene>
    <name evidence="1" type="ORF">AOZ06_05180</name>
</gene>
<protein>
    <submittedName>
        <fullName evidence="1">Uncharacterized protein</fullName>
    </submittedName>
</protein>
<dbReference type="Proteomes" id="UP000063699">
    <property type="component" value="Chromosome"/>
</dbReference>
<evidence type="ECO:0000313" key="1">
    <source>
        <dbReference type="EMBL" id="ALG06397.1"/>
    </source>
</evidence>
<evidence type="ECO:0000313" key="2">
    <source>
        <dbReference type="Proteomes" id="UP000063699"/>
    </source>
</evidence>
<dbReference type="EMBL" id="CP012752">
    <property type="protein sequence ID" value="ALG06397.1"/>
    <property type="molecule type" value="Genomic_DNA"/>
</dbReference>
<dbReference type="KEGG" id="kphy:AOZ06_05180"/>
<accession>A0A0N9HWD7</accession>
<sequence length="60" mass="6536">MRRFHRGVGGMQVDGLQLRKCLAMALRRTYTGSTSSSGAVTGRSLPAGLHTRFKSVNRAE</sequence>
<proteinExistence type="predicted"/>